<protein>
    <recommendedName>
        <fullName evidence="4">DUF567-domain-containing protein</fullName>
    </recommendedName>
</protein>
<evidence type="ECO:0000256" key="1">
    <source>
        <dbReference type="ARBA" id="ARBA00005437"/>
    </source>
</evidence>
<dbReference type="EMBL" id="MCOG01000134">
    <property type="protein sequence ID" value="ORY38960.1"/>
    <property type="molecule type" value="Genomic_DNA"/>
</dbReference>
<dbReference type="Pfam" id="PF04525">
    <property type="entry name" value="LOR"/>
    <property type="match status" value="1"/>
</dbReference>
<comment type="similarity">
    <text evidence="1">Belongs to the LOR family.</text>
</comment>
<accession>A0A1Y2BW31</accession>
<keyword evidence="3" id="KW-1185">Reference proteome</keyword>
<dbReference type="InterPro" id="IPR038595">
    <property type="entry name" value="LOR_sf"/>
</dbReference>
<dbReference type="OrthoDB" id="97518at2759"/>
<dbReference type="Proteomes" id="UP000193920">
    <property type="component" value="Unassembled WGS sequence"/>
</dbReference>
<sequence length="210" mass="24913">MRIFKTYNDDPISSPKNDIVCTESRFISRKPVTLILREKLFEFSDDDFIIKDTNNTEYFKCKEKINRFKEKKTIYDLCETPILNIHHKILSLRKYIKIYSDENEQRQLASIHKKSLFSIKKYIIEFYNKATEQKEYLEMKCDYFSFTCGIFYGKEKEGAPLICKVTNGLDAKLLFTTQENYYCQIASGVDLAFMIALSICFEEYRNDNDL</sequence>
<reference evidence="2 3" key="1">
    <citation type="submission" date="2016-08" db="EMBL/GenBank/DDBJ databases">
        <title>A Parts List for Fungal Cellulosomes Revealed by Comparative Genomics.</title>
        <authorList>
            <consortium name="DOE Joint Genome Institute"/>
            <person name="Haitjema C.H."/>
            <person name="Gilmore S.P."/>
            <person name="Henske J.K."/>
            <person name="Solomon K.V."/>
            <person name="De Groot R."/>
            <person name="Kuo A."/>
            <person name="Mondo S.J."/>
            <person name="Salamov A.A."/>
            <person name="Labutti K."/>
            <person name="Zhao Z."/>
            <person name="Chiniquy J."/>
            <person name="Barry K."/>
            <person name="Brewer H.M."/>
            <person name="Purvine S.O."/>
            <person name="Wright A.T."/>
            <person name="Boxma B."/>
            <person name="Van Alen T."/>
            <person name="Hackstein J.H."/>
            <person name="Baker S.E."/>
            <person name="Grigoriev I.V."/>
            <person name="O'Malley M.A."/>
        </authorList>
    </citation>
    <scope>NUCLEOTIDE SEQUENCE [LARGE SCALE GENOMIC DNA]</scope>
    <source>
        <strain evidence="2 3">G1</strain>
    </source>
</reference>
<dbReference type="Gene3D" id="2.40.160.200">
    <property type="entry name" value="LURP1-related"/>
    <property type="match status" value="1"/>
</dbReference>
<dbReference type="PANTHER" id="PTHR31087">
    <property type="match status" value="1"/>
</dbReference>
<evidence type="ECO:0000313" key="3">
    <source>
        <dbReference type="Proteomes" id="UP000193920"/>
    </source>
</evidence>
<dbReference type="STRING" id="1754190.A0A1Y2BW31"/>
<proteinExistence type="inferred from homology"/>
<dbReference type="InterPro" id="IPR025659">
    <property type="entry name" value="Tubby-like_C"/>
</dbReference>
<dbReference type="AlphaFoldDB" id="A0A1Y2BW31"/>
<comment type="caution">
    <text evidence="2">The sequence shown here is derived from an EMBL/GenBank/DDBJ whole genome shotgun (WGS) entry which is preliminary data.</text>
</comment>
<dbReference type="InterPro" id="IPR007612">
    <property type="entry name" value="LOR"/>
</dbReference>
<evidence type="ECO:0008006" key="4">
    <source>
        <dbReference type="Google" id="ProtNLM"/>
    </source>
</evidence>
<gene>
    <name evidence="2" type="ORF">LY90DRAFT_672499</name>
</gene>
<evidence type="ECO:0000313" key="2">
    <source>
        <dbReference type="EMBL" id="ORY38960.1"/>
    </source>
</evidence>
<dbReference type="PANTHER" id="PTHR31087:SF161">
    <property type="entry name" value="TUBBY C 2 FAMILY PROTEIN"/>
    <property type="match status" value="1"/>
</dbReference>
<organism evidence="2 3">
    <name type="scientific">Neocallimastix californiae</name>
    <dbReference type="NCBI Taxonomy" id="1754190"/>
    <lineage>
        <taxon>Eukaryota</taxon>
        <taxon>Fungi</taxon>
        <taxon>Fungi incertae sedis</taxon>
        <taxon>Chytridiomycota</taxon>
        <taxon>Chytridiomycota incertae sedis</taxon>
        <taxon>Neocallimastigomycetes</taxon>
        <taxon>Neocallimastigales</taxon>
        <taxon>Neocallimastigaceae</taxon>
        <taxon>Neocallimastix</taxon>
    </lineage>
</organism>
<dbReference type="SUPFAM" id="SSF54518">
    <property type="entry name" value="Tubby C-terminal domain-like"/>
    <property type="match status" value="1"/>
</dbReference>
<name>A0A1Y2BW31_9FUNG</name>